<reference evidence="1 2" key="1">
    <citation type="journal article" date="2023" name="Microbiol. Resour. Announc.">
        <title>Complete Genome Sequence of Imperialibacter roseus strain P4T.</title>
        <authorList>
            <person name="Tizabi D.R."/>
            <person name="Bachvaroff T."/>
            <person name="Hill R.T."/>
        </authorList>
    </citation>
    <scope>NUCLEOTIDE SEQUENCE [LARGE SCALE GENOMIC DNA]</scope>
    <source>
        <strain evidence="1 2">P4T</strain>
    </source>
</reference>
<dbReference type="RefSeq" id="WP_317488819.1">
    <property type="nucleotide sequence ID" value="NZ_CP136051.1"/>
</dbReference>
<gene>
    <name evidence="1" type="ORF">RT717_23690</name>
</gene>
<dbReference type="EMBL" id="CP136051">
    <property type="protein sequence ID" value="WOK06082.1"/>
    <property type="molecule type" value="Genomic_DNA"/>
</dbReference>
<dbReference type="Proteomes" id="UP001302349">
    <property type="component" value="Chromosome"/>
</dbReference>
<accession>A0ABZ0IR61</accession>
<protein>
    <submittedName>
        <fullName evidence="1">Uncharacterized protein</fullName>
    </submittedName>
</protein>
<sequence length="58" mass="6421">MTDQEKTAVEGEIATLEGKLTGDMFQDMEIRDKIHNLKMTLEGVRPSNSEFECVGCGS</sequence>
<keyword evidence="2" id="KW-1185">Reference proteome</keyword>
<proteinExistence type="predicted"/>
<name>A0ABZ0IR61_9BACT</name>
<organism evidence="1 2">
    <name type="scientific">Imperialibacter roseus</name>
    <dbReference type="NCBI Taxonomy" id="1324217"/>
    <lineage>
        <taxon>Bacteria</taxon>
        <taxon>Pseudomonadati</taxon>
        <taxon>Bacteroidota</taxon>
        <taxon>Cytophagia</taxon>
        <taxon>Cytophagales</taxon>
        <taxon>Flammeovirgaceae</taxon>
        <taxon>Imperialibacter</taxon>
    </lineage>
</organism>
<evidence type="ECO:0000313" key="2">
    <source>
        <dbReference type="Proteomes" id="UP001302349"/>
    </source>
</evidence>
<evidence type="ECO:0000313" key="1">
    <source>
        <dbReference type="EMBL" id="WOK06082.1"/>
    </source>
</evidence>